<name>A0ABR1SUH6_9PEZI</name>
<organism evidence="2 3">
    <name type="scientific">Apiospora phragmitis</name>
    <dbReference type="NCBI Taxonomy" id="2905665"/>
    <lineage>
        <taxon>Eukaryota</taxon>
        <taxon>Fungi</taxon>
        <taxon>Dikarya</taxon>
        <taxon>Ascomycota</taxon>
        <taxon>Pezizomycotina</taxon>
        <taxon>Sordariomycetes</taxon>
        <taxon>Xylariomycetidae</taxon>
        <taxon>Amphisphaeriales</taxon>
        <taxon>Apiosporaceae</taxon>
        <taxon>Apiospora</taxon>
    </lineage>
</organism>
<reference evidence="2 3" key="1">
    <citation type="submission" date="2023-01" db="EMBL/GenBank/DDBJ databases">
        <title>Analysis of 21 Apiospora genomes using comparative genomics revels a genus with tremendous synthesis potential of carbohydrate active enzymes and secondary metabolites.</title>
        <authorList>
            <person name="Sorensen T."/>
        </authorList>
    </citation>
    <scope>NUCLEOTIDE SEQUENCE [LARGE SCALE GENOMIC DNA]</scope>
    <source>
        <strain evidence="2 3">CBS 135458</strain>
    </source>
</reference>
<evidence type="ECO:0000256" key="1">
    <source>
        <dbReference type="SAM" id="MobiDB-lite"/>
    </source>
</evidence>
<dbReference type="Proteomes" id="UP001480595">
    <property type="component" value="Unassembled WGS sequence"/>
</dbReference>
<evidence type="ECO:0000313" key="2">
    <source>
        <dbReference type="EMBL" id="KAK8037982.1"/>
    </source>
</evidence>
<sequence length="135" mass="14122">MTAGAVGEVVSRADKDGPWSPHARSNDKARVVRRRRSTPTKLIRPWPGGHSLTAVGKIRVLTTTPPNYGTSSPHSCNGANGLRTDGHGSVGPGNVWRQAEAAIFIGYAGRPETTFTGMAAATAVGLGRSVQGFVM</sequence>
<dbReference type="GeneID" id="92099221"/>
<feature type="region of interest" description="Disordered" evidence="1">
    <location>
        <begin position="1"/>
        <end position="48"/>
    </location>
</feature>
<dbReference type="RefSeq" id="XP_066707834.1">
    <property type="nucleotide sequence ID" value="XM_066866158.1"/>
</dbReference>
<keyword evidence="3" id="KW-1185">Reference proteome</keyword>
<proteinExistence type="predicted"/>
<comment type="caution">
    <text evidence="2">The sequence shown here is derived from an EMBL/GenBank/DDBJ whole genome shotgun (WGS) entry which is preliminary data.</text>
</comment>
<dbReference type="EMBL" id="JAQQWL010000016">
    <property type="protein sequence ID" value="KAK8037982.1"/>
    <property type="molecule type" value="Genomic_DNA"/>
</dbReference>
<protein>
    <submittedName>
        <fullName evidence="2">Uncharacterized protein</fullName>
    </submittedName>
</protein>
<gene>
    <name evidence="2" type="ORF">PG994_014749</name>
</gene>
<accession>A0ABR1SUH6</accession>
<evidence type="ECO:0000313" key="3">
    <source>
        <dbReference type="Proteomes" id="UP001480595"/>
    </source>
</evidence>